<comment type="caution">
    <text evidence="1">The sequence shown here is derived from an EMBL/GenBank/DDBJ whole genome shotgun (WGS) entry which is preliminary data.</text>
</comment>
<gene>
    <name evidence="1" type="ORF">FEE95_14140</name>
</gene>
<dbReference type="AlphaFoldDB" id="A0A5S3PMS6"/>
<keyword evidence="2" id="KW-1185">Reference proteome</keyword>
<dbReference type="SUPFAM" id="SSF55021">
    <property type="entry name" value="ACT-like"/>
    <property type="match status" value="1"/>
</dbReference>
<dbReference type="RefSeq" id="WP_138658662.1">
    <property type="nucleotide sequence ID" value="NZ_VATY01000003.1"/>
</dbReference>
<protein>
    <recommendedName>
        <fullName evidence="3">ACT domain-containing protein</fullName>
    </recommendedName>
</protein>
<accession>A0A5S3PMS6</accession>
<dbReference type="Proteomes" id="UP000310314">
    <property type="component" value="Unassembled WGS sequence"/>
</dbReference>
<evidence type="ECO:0000313" key="1">
    <source>
        <dbReference type="EMBL" id="TMM55793.1"/>
    </source>
</evidence>
<dbReference type="EMBL" id="VATY01000003">
    <property type="protein sequence ID" value="TMM55793.1"/>
    <property type="molecule type" value="Genomic_DNA"/>
</dbReference>
<evidence type="ECO:0008006" key="3">
    <source>
        <dbReference type="Google" id="ProtNLM"/>
    </source>
</evidence>
<organism evidence="1 2">
    <name type="scientific">Maribacter algarum</name>
    <name type="common">ex Zhang et al. 2020</name>
    <dbReference type="NCBI Taxonomy" id="2578118"/>
    <lineage>
        <taxon>Bacteria</taxon>
        <taxon>Pseudomonadati</taxon>
        <taxon>Bacteroidota</taxon>
        <taxon>Flavobacteriia</taxon>
        <taxon>Flavobacteriales</taxon>
        <taxon>Flavobacteriaceae</taxon>
        <taxon>Maribacter</taxon>
    </lineage>
</organism>
<proteinExistence type="predicted"/>
<name>A0A5S3PMS6_9FLAO</name>
<reference evidence="1 2" key="1">
    <citation type="submission" date="2019-05" db="EMBL/GenBank/DDBJ databases">
        <authorList>
            <person name="Zhang J.-Y."/>
            <person name="Feg X."/>
            <person name="Du Z.-J."/>
        </authorList>
    </citation>
    <scope>NUCLEOTIDE SEQUENCE [LARGE SCALE GENOMIC DNA]</scope>
    <source>
        <strain evidence="1 2">RZ26</strain>
    </source>
</reference>
<dbReference type="InterPro" id="IPR045865">
    <property type="entry name" value="ACT-like_dom_sf"/>
</dbReference>
<sequence length="82" mass="9641">MQINQKIKLTIEADAGQRLISRISNVLLRPNLDILHFQFEKIEEHSSLFEIILNVSNDDFNRIVLQMEKQVDVKKVSYKESK</sequence>
<evidence type="ECO:0000313" key="2">
    <source>
        <dbReference type="Proteomes" id="UP000310314"/>
    </source>
</evidence>